<protein>
    <submittedName>
        <fullName evidence="2">Uncharacterized protein</fullName>
    </submittedName>
</protein>
<dbReference type="EMBL" id="FQZF01000055">
    <property type="protein sequence ID" value="SHK44526.1"/>
    <property type="molecule type" value="Genomic_DNA"/>
</dbReference>
<proteinExistence type="predicted"/>
<name>A0A1M6SIQ9_9PROT</name>
<feature type="region of interest" description="Disordered" evidence="1">
    <location>
        <begin position="192"/>
        <end position="214"/>
    </location>
</feature>
<feature type="region of interest" description="Disordered" evidence="1">
    <location>
        <begin position="259"/>
        <end position="281"/>
    </location>
</feature>
<feature type="compositionally biased region" description="Polar residues" evidence="1">
    <location>
        <begin position="199"/>
        <end position="208"/>
    </location>
</feature>
<evidence type="ECO:0000256" key="1">
    <source>
        <dbReference type="SAM" id="MobiDB-lite"/>
    </source>
</evidence>
<organism evidence="2 3">
    <name type="scientific">Muricoccus roseus</name>
    <dbReference type="NCBI Taxonomy" id="198092"/>
    <lineage>
        <taxon>Bacteria</taxon>
        <taxon>Pseudomonadati</taxon>
        <taxon>Pseudomonadota</taxon>
        <taxon>Alphaproteobacteria</taxon>
        <taxon>Acetobacterales</taxon>
        <taxon>Roseomonadaceae</taxon>
        <taxon>Muricoccus</taxon>
    </lineage>
</organism>
<evidence type="ECO:0000313" key="2">
    <source>
        <dbReference type="EMBL" id="SHK44526.1"/>
    </source>
</evidence>
<evidence type="ECO:0000313" key="3">
    <source>
        <dbReference type="Proteomes" id="UP000184387"/>
    </source>
</evidence>
<sequence>MSACDLPCQIDRTFDEAARDAARDRAVPCIAHARGTSNHPQCLVIKRKICPRRGRLLQRHEYPMRPCSGSTKRCGALVAWCTPVPFGTWSLPRAWRPPPGRHGGRPMEAFWHRWTMASLHGVARWREQRAVRRAACVSLPPAPRQRWSLLGLPTVGGELDCLARPQASDCQVGGMEAEGAGPGWHRGRLPASVGAPSQHCGSSMQNAQGLPRSEDCHWSPGRPVRVPGPRFLARIAQPNRLEPVHRELFANARREFGELSVRPDSASPNRRGDQGRGPPRQRIAVPHLLANQAQPIGGGRHGAQIGLGAFAREPGVVAALSGEQRQGRPWPVPSYGLPPGCSP</sequence>
<reference evidence="2 3" key="1">
    <citation type="submission" date="2016-11" db="EMBL/GenBank/DDBJ databases">
        <authorList>
            <person name="Jaros S."/>
            <person name="Januszkiewicz K."/>
            <person name="Wedrychowicz H."/>
        </authorList>
    </citation>
    <scope>NUCLEOTIDE SEQUENCE [LARGE SCALE GENOMIC DNA]</scope>
    <source>
        <strain evidence="2 3">DSM 14916</strain>
    </source>
</reference>
<accession>A0A1M6SIQ9</accession>
<keyword evidence="3" id="KW-1185">Reference proteome</keyword>
<dbReference type="AlphaFoldDB" id="A0A1M6SIQ9"/>
<gene>
    <name evidence="2" type="ORF">SAMN02745194_04932</name>
</gene>
<feature type="region of interest" description="Disordered" evidence="1">
    <location>
        <begin position="320"/>
        <end position="343"/>
    </location>
</feature>
<dbReference type="Proteomes" id="UP000184387">
    <property type="component" value="Unassembled WGS sequence"/>
</dbReference>